<reference evidence="2" key="1">
    <citation type="journal article" date="2011" name="MBio">
        <title>Novel metabolic attributes of the genus Cyanothece, comprising a group of unicellular nitrogen-fixing Cyanobacteria.</title>
        <authorList>
            <person name="Bandyopadhyay A."/>
            <person name="Elvitigala T."/>
            <person name="Welsh E."/>
            <person name="Stockel J."/>
            <person name="Liberton M."/>
            <person name="Min H."/>
            <person name="Sherman L.A."/>
            <person name="Pakrasi H.B."/>
        </authorList>
    </citation>
    <scope>NUCLEOTIDE SEQUENCE [LARGE SCALE GENOMIC DNA]</scope>
    <source>
        <strain evidence="2">PCC 8801</strain>
    </source>
</reference>
<evidence type="ECO:0000313" key="2">
    <source>
        <dbReference type="Proteomes" id="UP000008204"/>
    </source>
</evidence>
<evidence type="ECO:0000313" key="1">
    <source>
        <dbReference type="EMBL" id="ACK66476.1"/>
    </source>
</evidence>
<dbReference type="STRING" id="41431.PCC8801_2466"/>
<dbReference type="eggNOG" id="COG5464">
    <property type="taxonomic scope" value="Bacteria"/>
</dbReference>
<sequence>MKTDPIFDRLFQCFPSIFFELIQLSITQADTYRFDSVEVKQLSLNRNVEQKTLSRSVKLPKNYPCLFR</sequence>
<dbReference type="EMBL" id="CP001287">
    <property type="protein sequence ID" value="ACK66476.1"/>
    <property type="molecule type" value="Genomic_DNA"/>
</dbReference>
<dbReference type="InterPro" id="IPR022573">
    <property type="entry name" value="DUF2887"/>
</dbReference>
<dbReference type="Proteomes" id="UP000008204">
    <property type="component" value="Chromosome"/>
</dbReference>
<accession>B7K3T6</accession>
<dbReference type="HOGENOM" id="CLU_2786938_0_0_3"/>
<dbReference type="AlphaFoldDB" id="B7K3T6"/>
<proteinExistence type="predicted"/>
<protein>
    <submittedName>
        <fullName evidence="1">Uncharacterized protein</fullName>
    </submittedName>
</protein>
<dbReference type="KEGG" id="cyp:PCC8801_2466"/>
<dbReference type="Pfam" id="PF11103">
    <property type="entry name" value="DUF2887"/>
    <property type="match status" value="1"/>
</dbReference>
<organism evidence="1 2">
    <name type="scientific">Rippkaea orientalis (strain PCC 8801 / RF-1)</name>
    <name type="common">Cyanothece sp. (strain PCC 8801)</name>
    <dbReference type="NCBI Taxonomy" id="41431"/>
    <lineage>
        <taxon>Bacteria</taxon>
        <taxon>Bacillati</taxon>
        <taxon>Cyanobacteriota</taxon>
        <taxon>Cyanophyceae</taxon>
        <taxon>Oscillatoriophycideae</taxon>
        <taxon>Chroococcales</taxon>
        <taxon>Aphanothecaceae</taxon>
        <taxon>Rippkaea</taxon>
        <taxon>Rippkaea orientalis</taxon>
    </lineage>
</organism>
<dbReference type="OrthoDB" id="425116at2"/>
<gene>
    <name evidence="1" type="ordered locus">PCC8801_2466</name>
</gene>
<name>B7K3T6_RIPO1</name>
<keyword evidence="2" id="KW-1185">Reference proteome</keyword>